<evidence type="ECO:0000313" key="2">
    <source>
        <dbReference type="EMBL" id="KZV83219.1"/>
    </source>
</evidence>
<accession>A0A165ZJH7</accession>
<sequence length="207" mass="23211">MKAAAVFSFFAVSACARSIDMRKRQDDFKPNFSAEVTMDFQYPIEKVFAAFGSDQTQLCKLVLLSDIASDCQLLARDTVDVAGPLEDTIVRAVPTSVNGTGFPRQHYTYKETIKIIPGISLFDIVVDLPGTNTWDEERKVVLYETASESQGVFVKKTRFFESIDDGKATRYTEKIVGQCNWILQPIVQNQATKTAKQVSSLYHTMLE</sequence>
<proteinExistence type="predicted"/>
<organism evidence="2 3">
    <name type="scientific">Exidia glandulosa HHB12029</name>
    <dbReference type="NCBI Taxonomy" id="1314781"/>
    <lineage>
        <taxon>Eukaryota</taxon>
        <taxon>Fungi</taxon>
        <taxon>Dikarya</taxon>
        <taxon>Basidiomycota</taxon>
        <taxon>Agaricomycotina</taxon>
        <taxon>Agaricomycetes</taxon>
        <taxon>Auriculariales</taxon>
        <taxon>Exidiaceae</taxon>
        <taxon>Exidia</taxon>
    </lineage>
</organism>
<evidence type="ECO:0000256" key="1">
    <source>
        <dbReference type="SAM" id="SignalP"/>
    </source>
</evidence>
<keyword evidence="1" id="KW-0732">Signal</keyword>
<keyword evidence="3" id="KW-1185">Reference proteome</keyword>
<dbReference type="InParanoid" id="A0A165ZJH7"/>
<protein>
    <submittedName>
        <fullName evidence="2">Uncharacterized protein</fullName>
    </submittedName>
</protein>
<dbReference type="OrthoDB" id="619536at2759"/>
<gene>
    <name evidence="2" type="ORF">EXIGLDRAFT_777791</name>
</gene>
<dbReference type="EMBL" id="KV426283">
    <property type="protein sequence ID" value="KZV83219.1"/>
    <property type="molecule type" value="Genomic_DNA"/>
</dbReference>
<reference evidence="2 3" key="1">
    <citation type="journal article" date="2016" name="Mol. Biol. Evol.">
        <title>Comparative Genomics of Early-Diverging Mushroom-Forming Fungi Provides Insights into the Origins of Lignocellulose Decay Capabilities.</title>
        <authorList>
            <person name="Nagy L.G."/>
            <person name="Riley R."/>
            <person name="Tritt A."/>
            <person name="Adam C."/>
            <person name="Daum C."/>
            <person name="Floudas D."/>
            <person name="Sun H."/>
            <person name="Yadav J.S."/>
            <person name="Pangilinan J."/>
            <person name="Larsson K.H."/>
            <person name="Matsuura K."/>
            <person name="Barry K."/>
            <person name="Labutti K."/>
            <person name="Kuo R."/>
            <person name="Ohm R.A."/>
            <person name="Bhattacharya S.S."/>
            <person name="Shirouzu T."/>
            <person name="Yoshinaga Y."/>
            <person name="Martin F.M."/>
            <person name="Grigoriev I.V."/>
            <person name="Hibbett D.S."/>
        </authorList>
    </citation>
    <scope>NUCLEOTIDE SEQUENCE [LARGE SCALE GENOMIC DNA]</scope>
    <source>
        <strain evidence="2 3">HHB12029</strain>
    </source>
</reference>
<name>A0A165ZJH7_EXIGL</name>
<dbReference type="PROSITE" id="PS51257">
    <property type="entry name" value="PROKAR_LIPOPROTEIN"/>
    <property type="match status" value="1"/>
</dbReference>
<feature type="signal peptide" evidence="1">
    <location>
        <begin position="1"/>
        <end position="16"/>
    </location>
</feature>
<dbReference type="Proteomes" id="UP000077266">
    <property type="component" value="Unassembled WGS sequence"/>
</dbReference>
<feature type="chain" id="PRO_5007870065" evidence="1">
    <location>
        <begin position="17"/>
        <end position="207"/>
    </location>
</feature>
<evidence type="ECO:0000313" key="3">
    <source>
        <dbReference type="Proteomes" id="UP000077266"/>
    </source>
</evidence>
<dbReference type="AlphaFoldDB" id="A0A165ZJH7"/>